<feature type="repeat" description="ANK" evidence="7">
    <location>
        <begin position="658"/>
        <end position="679"/>
    </location>
</feature>
<dbReference type="SMART" id="SM00248">
    <property type="entry name" value="ANK"/>
    <property type="match status" value="11"/>
</dbReference>
<evidence type="ECO:0000256" key="2">
    <source>
        <dbReference type="ARBA" id="ARBA00022692"/>
    </source>
</evidence>
<feature type="transmembrane region" description="Helical" evidence="8">
    <location>
        <begin position="917"/>
        <end position="936"/>
    </location>
</feature>
<name>A0AAE0E755_9ROSI</name>
<evidence type="ECO:0000256" key="5">
    <source>
        <dbReference type="ARBA" id="ARBA00023043"/>
    </source>
</evidence>
<sequence length="945" mass="106082">MEIMRIYEASVEGSVISLLNMLQEDALVLDRFMVGCYSETPLHIASMLGHSDFVQEILNRKPELAGELDFRQSSPLHLATAKGYLEIVKKLVSINPEMCFARDIDGRSPLHVAVVKGHVNILRELVRVRPHAARILMDQGETILHGCLRYNRLEALEFLVAAIGDHEFLNSKDDDGNTILHMAVLYKQVEVIKFLITSTTIEVNALNACGFTSLDISMLKKRDFKDWEIRELLRHTMAMNSKDIRLTMTFELGTTKIARTLKSQENHQINVLLQPDQDTYTGSRIILPKRHNLEWSDKMRSALMVVASLIATMAFQAGVNPPGGLWQDTSHGGDVATSSTSSKPHTAGYSIFADHHPSSYSNFLACNTIGFVASLSIIVLLISGLQIRRTVYMWILMVVMWIAILSMGLTYLISIISLSSSSECYDTAMHVQLVWFTLFALMIMVEVTRHLKKKYKIGTIYTHLVRFRKNSLGWLIIVKNYENLYIMRIYEASVEGSVISLLNLLQEDALVLDRFMVGCYSETPLHIASMLGHSDFVQEILNRKPELAGELDFRQSSPLHLATAKGYLEIVKKLVSINPEMCFARDIDGRSPLHVAVVKGHVNILRELVRVRPHAARILMDQGETILHGCVRYNRLEALEFLVAAIDHHEFLNSKDDDGNTILHMAVLNKQVEVIKFLITSTTIEVNALNACGFTSLDISMLKKRDFKDWEIRELLLRHTMAMNSKDIRLTTTFELGTTKIARTLNSQENHQINVLLQPGQDTYTGSGIILPKRHNLEWSDKMRSALMVVASLIATMAFQAGVNPPGGLWQDTSQGGGVATSSTSSKPHTAGYSIFADHHPSSYSVFLACNTIGFVASLSIIVLLISGLQIKRRVYMWILLVVMWIAIFSIGLTYHISIISLASSSECYDLAMNVQLLWFTLFAVFVGGHLMSLIAKIKNFLENL</sequence>
<keyword evidence="6 8" id="KW-0472">Membrane</keyword>
<evidence type="ECO:0000256" key="6">
    <source>
        <dbReference type="ARBA" id="ARBA00023136"/>
    </source>
</evidence>
<feature type="domain" description="PGG" evidence="9">
    <location>
        <begin position="778"/>
        <end position="899"/>
    </location>
</feature>
<comment type="caution">
    <text evidence="10">The sequence shown here is derived from an EMBL/GenBank/DDBJ whole genome shotgun (WGS) entry which is preliminary data.</text>
</comment>
<dbReference type="InterPro" id="IPR026961">
    <property type="entry name" value="PGG_dom"/>
</dbReference>
<feature type="transmembrane region" description="Helical" evidence="8">
    <location>
        <begin position="844"/>
        <end position="866"/>
    </location>
</feature>
<keyword evidence="11" id="KW-1185">Reference proteome</keyword>
<proteinExistence type="predicted"/>
<evidence type="ECO:0000313" key="11">
    <source>
        <dbReference type="Proteomes" id="UP001281410"/>
    </source>
</evidence>
<comment type="subcellular location">
    <subcellularLocation>
        <location evidence="1">Membrane</location>
        <topology evidence="1">Multi-pass membrane protein</topology>
    </subcellularLocation>
</comment>
<dbReference type="Pfam" id="PF00023">
    <property type="entry name" value="Ank"/>
    <property type="match status" value="2"/>
</dbReference>
<keyword evidence="3" id="KW-0677">Repeat</keyword>
<keyword evidence="4 8" id="KW-1133">Transmembrane helix</keyword>
<accession>A0AAE0E755</accession>
<dbReference type="Pfam" id="PF13962">
    <property type="entry name" value="PGG"/>
    <property type="match status" value="2"/>
</dbReference>
<feature type="transmembrane region" description="Helical" evidence="8">
    <location>
        <begin position="360"/>
        <end position="382"/>
    </location>
</feature>
<dbReference type="Pfam" id="PF12796">
    <property type="entry name" value="Ank_2"/>
    <property type="match status" value="3"/>
</dbReference>
<evidence type="ECO:0000256" key="3">
    <source>
        <dbReference type="ARBA" id="ARBA00022737"/>
    </source>
</evidence>
<feature type="transmembrane region" description="Helical" evidence="8">
    <location>
        <begin position="783"/>
        <end position="803"/>
    </location>
</feature>
<dbReference type="PANTHER" id="PTHR24186">
    <property type="entry name" value="PROTEIN PHOSPHATASE 1 REGULATORY SUBUNIT"/>
    <property type="match status" value="1"/>
</dbReference>
<feature type="transmembrane region" description="Helical" evidence="8">
    <location>
        <begin position="878"/>
        <end position="897"/>
    </location>
</feature>
<feature type="transmembrane region" description="Helical" evidence="8">
    <location>
        <begin position="299"/>
        <end position="319"/>
    </location>
</feature>
<organism evidence="10 11">
    <name type="scientific">Dipteronia sinensis</name>
    <dbReference type="NCBI Taxonomy" id="43782"/>
    <lineage>
        <taxon>Eukaryota</taxon>
        <taxon>Viridiplantae</taxon>
        <taxon>Streptophyta</taxon>
        <taxon>Embryophyta</taxon>
        <taxon>Tracheophyta</taxon>
        <taxon>Spermatophyta</taxon>
        <taxon>Magnoliopsida</taxon>
        <taxon>eudicotyledons</taxon>
        <taxon>Gunneridae</taxon>
        <taxon>Pentapetalae</taxon>
        <taxon>rosids</taxon>
        <taxon>malvids</taxon>
        <taxon>Sapindales</taxon>
        <taxon>Sapindaceae</taxon>
        <taxon>Hippocastanoideae</taxon>
        <taxon>Acereae</taxon>
        <taxon>Dipteronia</taxon>
    </lineage>
</organism>
<evidence type="ECO:0000256" key="8">
    <source>
        <dbReference type="SAM" id="Phobius"/>
    </source>
</evidence>
<feature type="transmembrane region" description="Helical" evidence="8">
    <location>
        <begin position="394"/>
        <end position="416"/>
    </location>
</feature>
<feature type="repeat" description="ANK" evidence="7">
    <location>
        <begin position="105"/>
        <end position="127"/>
    </location>
</feature>
<evidence type="ECO:0000256" key="4">
    <source>
        <dbReference type="ARBA" id="ARBA00022989"/>
    </source>
</evidence>
<dbReference type="Proteomes" id="UP001281410">
    <property type="component" value="Unassembled WGS sequence"/>
</dbReference>
<keyword evidence="5 7" id="KW-0040">ANK repeat</keyword>
<dbReference type="PROSITE" id="PS50297">
    <property type="entry name" value="ANK_REP_REGION"/>
    <property type="match status" value="4"/>
</dbReference>
<dbReference type="AlphaFoldDB" id="A0AAE0E755"/>
<evidence type="ECO:0000259" key="9">
    <source>
        <dbReference type="Pfam" id="PF13962"/>
    </source>
</evidence>
<dbReference type="PANTHER" id="PTHR24186:SF37">
    <property type="entry name" value="PGG DOMAIN-CONTAINING PROTEIN"/>
    <property type="match status" value="1"/>
</dbReference>
<protein>
    <recommendedName>
        <fullName evidence="9">PGG domain-containing protein</fullName>
    </recommendedName>
</protein>
<evidence type="ECO:0000256" key="1">
    <source>
        <dbReference type="ARBA" id="ARBA00004141"/>
    </source>
</evidence>
<dbReference type="PROSITE" id="PS50088">
    <property type="entry name" value="ANK_REPEAT"/>
    <property type="match status" value="4"/>
</dbReference>
<evidence type="ECO:0000313" key="10">
    <source>
        <dbReference type="EMBL" id="KAK3213202.1"/>
    </source>
</evidence>
<feature type="transmembrane region" description="Helical" evidence="8">
    <location>
        <begin position="428"/>
        <end position="447"/>
    </location>
</feature>
<evidence type="ECO:0000256" key="7">
    <source>
        <dbReference type="PROSITE-ProRule" id="PRU00023"/>
    </source>
</evidence>
<dbReference type="SUPFAM" id="SSF48403">
    <property type="entry name" value="Ankyrin repeat"/>
    <property type="match status" value="2"/>
</dbReference>
<dbReference type="InterPro" id="IPR036770">
    <property type="entry name" value="Ankyrin_rpt-contain_sf"/>
</dbReference>
<feature type="domain" description="PGG" evidence="9">
    <location>
        <begin position="294"/>
        <end position="416"/>
    </location>
</feature>
<feature type="repeat" description="ANK" evidence="7">
    <location>
        <begin position="175"/>
        <end position="196"/>
    </location>
</feature>
<gene>
    <name evidence="10" type="ORF">Dsin_017908</name>
</gene>
<reference evidence="10" key="1">
    <citation type="journal article" date="2023" name="Plant J.">
        <title>Genome sequences and population genomics provide insights into the demographic history, inbreeding, and mutation load of two 'living fossil' tree species of Dipteronia.</title>
        <authorList>
            <person name="Feng Y."/>
            <person name="Comes H.P."/>
            <person name="Chen J."/>
            <person name="Zhu S."/>
            <person name="Lu R."/>
            <person name="Zhang X."/>
            <person name="Li P."/>
            <person name="Qiu J."/>
            <person name="Olsen K.M."/>
            <person name="Qiu Y."/>
        </authorList>
    </citation>
    <scope>NUCLEOTIDE SEQUENCE</scope>
    <source>
        <strain evidence="10">NBL</strain>
    </source>
</reference>
<dbReference type="GO" id="GO:0005886">
    <property type="term" value="C:plasma membrane"/>
    <property type="evidence" value="ECO:0007669"/>
    <property type="project" value="TreeGrafter"/>
</dbReference>
<keyword evidence="2 8" id="KW-0812">Transmembrane</keyword>
<dbReference type="InterPro" id="IPR002110">
    <property type="entry name" value="Ankyrin_rpt"/>
</dbReference>
<dbReference type="EMBL" id="JANJYJ010000005">
    <property type="protein sequence ID" value="KAK3213202.1"/>
    <property type="molecule type" value="Genomic_DNA"/>
</dbReference>
<dbReference type="Gene3D" id="1.25.40.20">
    <property type="entry name" value="Ankyrin repeat-containing domain"/>
    <property type="match status" value="2"/>
</dbReference>
<feature type="repeat" description="ANK" evidence="7">
    <location>
        <begin position="588"/>
        <end position="610"/>
    </location>
</feature>